<dbReference type="RefSeq" id="XP_001798972.1">
    <property type="nucleotide sequence ID" value="XM_001798920.1"/>
</dbReference>
<evidence type="ECO:0000313" key="3">
    <source>
        <dbReference type="Proteomes" id="UP000663193"/>
    </source>
</evidence>
<evidence type="ECO:0000256" key="1">
    <source>
        <dbReference type="SAM" id="MobiDB-lite"/>
    </source>
</evidence>
<proteinExistence type="predicted"/>
<feature type="compositionally biased region" description="Polar residues" evidence="1">
    <location>
        <begin position="84"/>
        <end position="108"/>
    </location>
</feature>
<feature type="compositionally biased region" description="Basic and acidic residues" evidence="1">
    <location>
        <begin position="52"/>
        <end position="65"/>
    </location>
</feature>
<reference evidence="3" key="1">
    <citation type="journal article" date="2021" name="BMC Genomics">
        <title>Chromosome-level genome assembly and manually-curated proteome of model necrotroph Parastagonospora nodorum Sn15 reveals a genome-wide trove of candidate effector homologs, and redundancy of virulence-related functions within an accessory chromosome.</title>
        <authorList>
            <person name="Bertazzoni S."/>
            <person name="Jones D.A.B."/>
            <person name="Phan H.T."/>
            <person name="Tan K.-C."/>
            <person name="Hane J.K."/>
        </authorList>
    </citation>
    <scope>NUCLEOTIDE SEQUENCE [LARGE SCALE GENOMIC DNA]</scope>
    <source>
        <strain evidence="3">SN15 / ATCC MYA-4574 / FGSC 10173)</strain>
    </source>
</reference>
<name>A0A7U2F319_PHANO</name>
<protein>
    <submittedName>
        <fullName evidence="2">Uncharacterized protein</fullName>
    </submittedName>
</protein>
<evidence type="ECO:0000313" key="2">
    <source>
        <dbReference type="EMBL" id="QRC97566.1"/>
    </source>
</evidence>
<organism evidence="2 3">
    <name type="scientific">Phaeosphaeria nodorum (strain SN15 / ATCC MYA-4574 / FGSC 10173)</name>
    <name type="common">Glume blotch fungus</name>
    <name type="synonym">Parastagonospora nodorum</name>
    <dbReference type="NCBI Taxonomy" id="321614"/>
    <lineage>
        <taxon>Eukaryota</taxon>
        <taxon>Fungi</taxon>
        <taxon>Dikarya</taxon>
        <taxon>Ascomycota</taxon>
        <taxon>Pezizomycotina</taxon>
        <taxon>Dothideomycetes</taxon>
        <taxon>Pleosporomycetidae</taxon>
        <taxon>Pleosporales</taxon>
        <taxon>Pleosporineae</taxon>
        <taxon>Phaeosphaeriaceae</taxon>
        <taxon>Parastagonospora</taxon>
    </lineage>
</organism>
<dbReference type="OrthoDB" id="3782326at2759"/>
<dbReference type="Proteomes" id="UP000663193">
    <property type="component" value="Chromosome 7"/>
</dbReference>
<dbReference type="AlphaFoldDB" id="A0A7U2F319"/>
<gene>
    <name evidence="2" type="ORF">JI435_086630</name>
</gene>
<dbReference type="VEuPathDB" id="FungiDB:JI435_086630"/>
<sequence>MPSLFSKLTGGSSKSKSKSKNPYSNPHHPSHAPLPKQPTPSSQPLPTASPRGSHDYLAEARELANRDPVTGQRLPQPNMPRPAQQASPSADTSAYQNRASQTQQTTGSRYDLFSIQERERLEREEAIRIARGRAEFYAPERRVEEFYSEPVRY</sequence>
<keyword evidence="3" id="KW-1185">Reference proteome</keyword>
<dbReference type="OMA" id="RGKSNPY"/>
<feature type="region of interest" description="Disordered" evidence="1">
    <location>
        <begin position="1"/>
        <end position="111"/>
    </location>
</feature>
<dbReference type="EMBL" id="CP069029">
    <property type="protein sequence ID" value="QRC97566.1"/>
    <property type="molecule type" value="Genomic_DNA"/>
</dbReference>
<feature type="compositionally biased region" description="Low complexity" evidence="1">
    <location>
        <begin position="1"/>
        <end position="14"/>
    </location>
</feature>
<dbReference type="KEGG" id="pno:SNOG_08663"/>
<accession>A0A7U2F319</accession>